<proteinExistence type="predicted"/>
<dbReference type="Proteomes" id="UP000243342">
    <property type="component" value="Unassembled WGS sequence"/>
</dbReference>
<sequence>MSLHQPLTLSDAATGYGATTSAHPRSVLARRWNRLRHGPEAEPGPDPDTGTRQVLSLLEIAEQALAVVPESTRMVTSCGTAAMVPVTVGRRCGEQLNAVQQLRSRLEDLDVSAEYATVADRLVRLLTQHQWLVHRAIGLAFTARPEDRTDAYRARVRGWPPAGEGDPAAELVAIRDELRRWCADIRLPGRRRRAG</sequence>
<evidence type="ECO:0000313" key="2">
    <source>
        <dbReference type="EMBL" id="OIV38210.1"/>
    </source>
</evidence>
<dbReference type="EMBL" id="MLCF01000027">
    <property type="protein sequence ID" value="OIV38210.1"/>
    <property type="molecule type" value="Genomic_DNA"/>
</dbReference>
<feature type="region of interest" description="Disordered" evidence="1">
    <location>
        <begin position="1"/>
        <end position="23"/>
    </location>
</feature>
<organism evidence="2 3">
    <name type="scientific">Mangrovactinospora gilvigrisea</name>
    <dbReference type="NCBI Taxonomy" id="1428644"/>
    <lineage>
        <taxon>Bacteria</taxon>
        <taxon>Bacillati</taxon>
        <taxon>Actinomycetota</taxon>
        <taxon>Actinomycetes</taxon>
        <taxon>Kitasatosporales</taxon>
        <taxon>Streptomycetaceae</taxon>
        <taxon>Mangrovactinospora</taxon>
    </lineage>
</organism>
<accession>A0A1J7CEU5</accession>
<protein>
    <submittedName>
        <fullName evidence="2">Uncharacterized protein</fullName>
    </submittedName>
</protein>
<gene>
    <name evidence="2" type="ORF">BIV57_07140</name>
</gene>
<keyword evidence="3" id="KW-1185">Reference proteome</keyword>
<name>A0A1J7CEU5_9ACTN</name>
<dbReference type="OrthoDB" id="4292856at2"/>
<reference evidence="2 3" key="1">
    <citation type="submission" date="2016-10" db="EMBL/GenBank/DDBJ databases">
        <title>Genome sequence of Streptomyces gilvigriseus MUSC 26.</title>
        <authorList>
            <person name="Lee L.-H."/>
            <person name="Ser H.-L."/>
        </authorList>
    </citation>
    <scope>NUCLEOTIDE SEQUENCE [LARGE SCALE GENOMIC DNA]</scope>
    <source>
        <strain evidence="2 3">MUSC 26</strain>
    </source>
</reference>
<evidence type="ECO:0000256" key="1">
    <source>
        <dbReference type="SAM" id="MobiDB-lite"/>
    </source>
</evidence>
<dbReference type="AlphaFoldDB" id="A0A1J7CEU5"/>
<comment type="caution">
    <text evidence="2">The sequence shown here is derived from an EMBL/GenBank/DDBJ whole genome shotgun (WGS) entry which is preliminary data.</text>
</comment>
<dbReference type="RefSeq" id="WP_071655847.1">
    <property type="nucleotide sequence ID" value="NZ_MLCF01000027.1"/>
</dbReference>
<evidence type="ECO:0000313" key="3">
    <source>
        <dbReference type="Proteomes" id="UP000243342"/>
    </source>
</evidence>